<evidence type="ECO:0008006" key="4">
    <source>
        <dbReference type="Google" id="ProtNLM"/>
    </source>
</evidence>
<dbReference type="Proteomes" id="UP000193240">
    <property type="component" value="Unassembled WGS sequence"/>
</dbReference>
<dbReference type="EMBL" id="KZ107855">
    <property type="protein sequence ID" value="OSS45186.1"/>
    <property type="molecule type" value="Genomic_DNA"/>
</dbReference>
<dbReference type="InParanoid" id="A0A1Y2LMK9"/>
<evidence type="ECO:0000313" key="3">
    <source>
        <dbReference type="Proteomes" id="UP000193240"/>
    </source>
</evidence>
<feature type="region of interest" description="Disordered" evidence="1">
    <location>
        <begin position="42"/>
        <end position="62"/>
    </location>
</feature>
<organism evidence="2 3">
    <name type="scientific">Epicoccum nigrum</name>
    <name type="common">Soil fungus</name>
    <name type="synonym">Epicoccum purpurascens</name>
    <dbReference type="NCBI Taxonomy" id="105696"/>
    <lineage>
        <taxon>Eukaryota</taxon>
        <taxon>Fungi</taxon>
        <taxon>Dikarya</taxon>
        <taxon>Ascomycota</taxon>
        <taxon>Pezizomycotina</taxon>
        <taxon>Dothideomycetes</taxon>
        <taxon>Pleosporomycetidae</taxon>
        <taxon>Pleosporales</taxon>
        <taxon>Pleosporineae</taxon>
        <taxon>Didymellaceae</taxon>
        <taxon>Epicoccum</taxon>
    </lineage>
</organism>
<sequence length="245" mass="27345">MHPVWQIPELLIHIISFLPASDVDRAFDISHHFRTTLKANLPPQLRSLPDPSPKKTNQARTLPQNVRDKAAAFGTHDAALPAQLKMEDAYYYWREEARGDVLDALLPHLHPALSKPVTCLIDGFDALAAGKTSFILHIDIPYHQLYELVQGKPREDLSGFMAVKPPTAVTVFCLGGVQWDLLYANVKYRDYGGVKRFSVRVERKEGVRMSDVVNELKGTLIFDGMSGGLGQNVALIWVFEDGLDG</sequence>
<name>A0A1Y2LMK9_EPING</name>
<dbReference type="OMA" id="WHEGAYS"/>
<proteinExistence type="predicted"/>
<dbReference type="AlphaFoldDB" id="A0A1Y2LMK9"/>
<reference evidence="2 3" key="1">
    <citation type="journal article" date="2017" name="Genome Announc.">
        <title>Genome sequence of the saprophytic ascomycete Epicoccum nigrum ICMP 19927 strain isolated from New Zealand.</title>
        <authorList>
            <person name="Fokin M."/>
            <person name="Fleetwood D."/>
            <person name="Weir B.S."/>
            <person name="Villas-Boas S.G."/>
        </authorList>
    </citation>
    <scope>NUCLEOTIDE SEQUENCE [LARGE SCALE GENOMIC DNA]</scope>
    <source>
        <strain evidence="2 3">ICMP 19927</strain>
    </source>
</reference>
<gene>
    <name evidence="2" type="ORF">B5807_09120</name>
</gene>
<accession>A0A1Y2LMK9</accession>
<keyword evidence="3" id="KW-1185">Reference proteome</keyword>
<evidence type="ECO:0000256" key="1">
    <source>
        <dbReference type="SAM" id="MobiDB-lite"/>
    </source>
</evidence>
<evidence type="ECO:0000313" key="2">
    <source>
        <dbReference type="EMBL" id="OSS45186.1"/>
    </source>
</evidence>
<protein>
    <recommendedName>
        <fullName evidence="4">F-box domain-containing protein</fullName>
    </recommendedName>
</protein>